<proteinExistence type="predicted"/>
<dbReference type="Proteomes" id="UP000319212">
    <property type="component" value="Unassembled WGS sequence"/>
</dbReference>
<name>A0A502DX11_9BURK</name>
<evidence type="ECO:0000256" key="1">
    <source>
        <dbReference type="SAM" id="MobiDB-lite"/>
    </source>
</evidence>
<feature type="compositionally biased region" description="Pro residues" evidence="1">
    <location>
        <begin position="68"/>
        <end position="107"/>
    </location>
</feature>
<accession>A0A502DX11</accession>
<protein>
    <submittedName>
        <fullName evidence="2">DUF3108 domain-containing protein</fullName>
    </submittedName>
</protein>
<dbReference type="Pfam" id="PF11306">
    <property type="entry name" value="DUF3108"/>
    <property type="match status" value="1"/>
</dbReference>
<dbReference type="AlphaFoldDB" id="A0A502DX11"/>
<feature type="region of interest" description="Disordered" evidence="1">
    <location>
        <begin position="68"/>
        <end position="161"/>
    </location>
</feature>
<dbReference type="OrthoDB" id="8526020at2"/>
<feature type="compositionally biased region" description="Low complexity" evidence="1">
    <location>
        <begin position="130"/>
        <end position="161"/>
    </location>
</feature>
<dbReference type="InterPro" id="IPR021457">
    <property type="entry name" value="DUF3108"/>
</dbReference>
<dbReference type="PRINTS" id="PR01217">
    <property type="entry name" value="PRICHEXTENSN"/>
</dbReference>
<feature type="compositionally biased region" description="Pro residues" evidence="1">
    <location>
        <begin position="118"/>
        <end position="129"/>
    </location>
</feature>
<organism evidence="2 3">
    <name type="scientific">Variovorax guangxiensis</name>
    <dbReference type="NCBI Taxonomy" id="1775474"/>
    <lineage>
        <taxon>Bacteria</taxon>
        <taxon>Pseudomonadati</taxon>
        <taxon>Pseudomonadota</taxon>
        <taxon>Betaproteobacteria</taxon>
        <taxon>Burkholderiales</taxon>
        <taxon>Comamonadaceae</taxon>
        <taxon>Variovorax</taxon>
    </lineage>
</organism>
<sequence length="399" mass="41040">MTAPALPPLADALPPTRRAWRTPAAVGLGVAAAHLALLGWTPSGMAPEPAPKAERFITRTIVVAPPPAPVPTPAPAPAPSPVPRAQPPVPRAPMPKPARPRPVPPPVVAAAPVSATPAPQPAEPPPAVPDPTAAEAPASTEPASAPDAGGAASAGPGATAAAAAPAPTASSATAASAEAPPLLQVPGSVRLKFAVTGQQGVSPLSGVFGELTWQQDGQAYDARLSLSFLFKTLRTQHSAGVIGPSGIEPTRFSDTRKTEVASHFVRDQGQIVFSSNAPSVPLMPGAQDRLSVMLQLGALLAGDPARYPTDGAIAVQTAGPRDADLWIFKVGEEEGLQLPAGDFKARKLTRNARKPYDDTVELWLAPALGYLPVRIKLTQSNGDFADMRLRERLPLDGSK</sequence>
<feature type="compositionally biased region" description="Low complexity" evidence="1">
    <location>
        <begin position="108"/>
        <end position="117"/>
    </location>
</feature>
<reference evidence="2 3" key="1">
    <citation type="journal article" date="2019" name="Environ. Microbiol.">
        <title>Species interactions and distinct microbial communities in high Arctic permafrost affected cryosols are associated with the CH4 and CO2 gas fluxes.</title>
        <authorList>
            <person name="Altshuler I."/>
            <person name="Hamel J."/>
            <person name="Turney S."/>
            <person name="Magnuson E."/>
            <person name="Levesque R."/>
            <person name="Greer C."/>
            <person name="Whyte L.G."/>
        </authorList>
    </citation>
    <scope>NUCLEOTIDE SEQUENCE [LARGE SCALE GENOMIC DNA]</scope>
    <source>
        <strain evidence="2 3">S06.C</strain>
    </source>
</reference>
<dbReference type="EMBL" id="RCZI01000002">
    <property type="protein sequence ID" value="TPG28932.1"/>
    <property type="molecule type" value="Genomic_DNA"/>
</dbReference>
<gene>
    <name evidence="2" type="ORF">EAH82_09145</name>
</gene>
<comment type="caution">
    <text evidence="2">The sequence shown here is derived from an EMBL/GenBank/DDBJ whole genome shotgun (WGS) entry which is preliminary data.</text>
</comment>
<evidence type="ECO:0000313" key="3">
    <source>
        <dbReference type="Proteomes" id="UP000319212"/>
    </source>
</evidence>
<dbReference type="RefSeq" id="WP_140840956.1">
    <property type="nucleotide sequence ID" value="NZ_RCZI01000002.1"/>
</dbReference>
<evidence type="ECO:0000313" key="2">
    <source>
        <dbReference type="EMBL" id="TPG28932.1"/>
    </source>
</evidence>